<dbReference type="PANTHER" id="PTHR42942">
    <property type="entry name" value="6-O-METHYLGUANINE DNA METHYLTRANSFERASE"/>
    <property type="match status" value="1"/>
</dbReference>
<reference evidence="3 4" key="1">
    <citation type="journal article" date="2016" name="Antonie Van Leeuwenhoek">
        <title>Denitratimonas tolerans gen. nov., sp. nov., a denitrifying bacterium isolated from a bioreactor for tannery wastewater treatment.</title>
        <authorList>
            <person name="Han S.I."/>
            <person name="Kim J.O."/>
            <person name="Lee Y.R."/>
            <person name="Ekpeghere K.I."/>
            <person name="Koh S.C."/>
            <person name="Whang K.S."/>
        </authorList>
    </citation>
    <scope>NUCLEOTIDE SEQUENCE [LARGE SCALE GENOMIC DNA]</scope>
    <source>
        <strain evidence="3 4">KACC 17565</strain>
    </source>
</reference>
<dbReference type="Pfam" id="PF01035">
    <property type="entry name" value="DNA_binding_1"/>
    <property type="match status" value="1"/>
</dbReference>
<dbReference type="InterPro" id="IPR014048">
    <property type="entry name" value="MethylDNA_cys_MeTrfase_DNA-bd"/>
</dbReference>
<comment type="caution">
    <text evidence="3">The sequence shown here is derived from an EMBL/GenBank/DDBJ whole genome shotgun (WGS) entry which is preliminary data.</text>
</comment>
<sequence length="111" mass="12211">MPPTEAETRRRRILAAIHDVPTGRTASYGQIARRAGFPRCARLVARILSDAGEALPWHRIVRADGRIAFPPGSAAFDEQVARLRGEGVAVANGRVRPTDDAETWLDRVLWG</sequence>
<dbReference type="EMBL" id="JBBDHC010000015">
    <property type="protein sequence ID" value="MEJ1250121.1"/>
    <property type="molecule type" value="Genomic_DNA"/>
</dbReference>
<protein>
    <submittedName>
        <fullName evidence="3">MGMT family protein</fullName>
    </submittedName>
</protein>
<evidence type="ECO:0000313" key="3">
    <source>
        <dbReference type="EMBL" id="MEJ1250121.1"/>
    </source>
</evidence>
<dbReference type="Gene3D" id="1.10.10.10">
    <property type="entry name" value="Winged helix-like DNA-binding domain superfamily/Winged helix DNA-binding domain"/>
    <property type="match status" value="1"/>
</dbReference>
<keyword evidence="4" id="KW-1185">Reference proteome</keyword>
<dbReference type="AlphaFoldDB" id="A0AAW9R8H0"/>
<organism evidence="3 4">
    <name type="scientific">Denitratimonas tolerans</name>
    <dbReference type="NCBI Taxonomy" id="1338420"/>
    <lineage>
        <taxon>Bacteria</taxon>
        <taxon>Pseudomonadati</taxon>
        <taxon>Pseudomonadota</taxon>
        <taxon>Gammaproteobacteria</taxon>
        <taxon>Lysobacterales</taxon>
        <taxon>Lysobacteraceae</taxon>
        <taxon>Denitratimonas</taxon>
    </lineage>
</organism>
<evidence type="ECO:0000313" key="4">
    <source>
        <dbReference type="Proteomes" id="UP001364472"/>
    </source>
</evidence>
<keyword evidence="1" id="KW-0227">DNA damage</keyword>
<evidence type="ECO:0000256" key="1">
    <source>
        <dbReference type="ARBA" id="ARBA00022763"/>
    </source>
</evidence>
<dbReference type="PANTHER" id="PTHR42942:SF1">
    <property type="entry name" value="ALKYLTRANSFERASE-LIKE PROTEIN 1"/>
    <property type="match status" value="1"/>
</dbReference>
<dbReference type="GO" id="GO:0003824">
    <property type="term" value="F:catalytic activity"/>
    <property type="evidence" value="ECO:0007669"/>
    <property type="project" value="InterPro"/>
</dbReference>
<dbReference type="CDD" id="cd06445">
    <property type="entry name" value="ATase"/>
    <property type="match status" value="1"/>
</dbReference>
<evidence type="ECO:0000259" key="2">
    <source>
        <dbReference type="Pfam" id="PF01035"/>
    </source>
</evidence>
<proteinExistence type="predicted"/>
<dbReference type="InterPro" id="IPR036388">
    <property type="entry name" value="WH-like_DNA-bd_sf"/>
</dbReference>
<gene>
    <name evidence="3" type="ORF">WB794_10615</name>
</gene>
<dbReference type="GO" id="GO:0006281">
    <property type="term" value="P:DNA repair"/>
    <property type="evidence" value="ECO:0007669"/>
    <property type="project" value="InterPro"/>
</dbReference>
<accession>A0AAW9R8H0</accession>
<feature type="domain" description="Methylated-DNA-[protein]-cysteine S-methyltransferase DNA binding" evidence="2">
    <location>
        <begin position="10"/>
        <end position="88"/>
    </location>
</feature>
<name>A0AAW9R8H0_9GAMM</name>
<dbReference type="RefSeq" id="WP_337335821.1">
    <property type="nucleotide sequence ID" value="NZ_JBBDHC010000015.1"/>
</dbReference>
<dbReference type="SUPFAM" id="SSF46767">
    <property type="entry name" value="Methylated DNA-protein cysteine methyltransferase, C-terminal domain"/>
    <property type="match status" value="1"/>
</dbReference>
<dbReference type="InterPro" id="IPR036217">
    <property type="entry name" value="MethylDNA_cys_MeTrfase_DNAb"/>
</dbReference>
<dbReference type="Proteomes" id="UP001364472">
    <property type="component" value="Unassembled WGS sequence"/>
</dbReference>
<dbReference type="InterPro" id="IPR052520">
    <property type="entry name" value="ATL_DNA_repair"/>
</dbReference>